<feature type="transmembrane region" description="Helical" evidence="1">
    <location>
        <begin position="142"/>
        <end position="165"/>
    </location>
</feature>
<name>A0A077ELP8_9FLAO</name>
<evidence type="ECO:0000313" key="2">
    <source>
        <dbReference type="EMBL" id="AIL47134.1"/>
    </source>
</evidence>
<evidence type="ECO:0000313" key="3">
    <source>
        <dbReference type="Proteomes" id="UP000028933"/>
    </source>
</evidence>
<gene>
    <name evidence="2" type="ORF">BD94_3359</name>
</gene>
<dbReference type="AlphaFoldDB" id="A0A077ELP8"/>
<evidence type="ECO:0008006" key="4">
    <source>
        <dbReference type="Google" id="ProtNLM"/>
    </source>
</evidence>
<dbReference type="KEGG" id="eao:BD94_3359"/>
<reference evidence="2" key="2">
    <citation type="journal article" date="2015" name="Genome Biol. Evol.">
        <title>Complete Genome Sequence and Transcriptomic Analysis of the Novel Pathogen Elizabethkingia anophelis in Response to Oxidative Stress.</title>
        <authorList>
            <person name="Li Y."/>
            <person name="Liu Y."/>
            <person name="Chew S.C."/>
            <person name="Tay M."/>
            <person name="Salido M.M."/>
            <person name="Teo J."/>
            <person name="Lauro F.M."/>
            <person name="Givskov M."/>
            <person name="Yang L."/>
        </authorList>
    </citation>
    <scope>NUCLEOTIDE SEQUENCE</scope>
    <source>
        <strain evidence="2">NUHP1</strain>
    </source>
</reference>
<organism evidence="2 3">
    <name type="scientific">Elizabethkingia anophelis NUHP1</name>
    <dbReference type="NCBI Taxonomy" id="1338011"/>
    <lineage>
        <taxon>Bacteria</taxon>
        <taxon>Pseudomonadati</taxon>
        <taxon>Bacteroidota</taxon>
        <taxon>Flavobacteriia</taxon>
        <taxon>Flavobacteriales</taxon>
        <taxon>Weeksellaceae</taxon>
        <taxon>Elizabethkingia</taxon>
    </lineage>
</organism>
<feature type="transmembrane region" description="Helical" evidence="1">
    <location>
        <begin position="93"/>
        <end position="113"/>
    </location>
</feature>
<dbReference type="eggNOG" id="ENOG5032FC3">
    <property type="taxonomic scope" value="Bacteria"/>
</dbReference>
<keyword evidence="1" id="KW-1133">Transmembrane helix</keyword>
<feature type="transmembrane region" description="Helical" evidence="1">
    <location>
        <begin position="177"/>
        <end position="199"/>
    </location>
</feature>
<proteinExistence type="predicted"/>
<protein>
    <recommendedName>
        <fullName evidence="4">Beta-carotene 15,15'-monooxygenase</fullName>
    </recommendedName>
</protein>
<evidence type="ECO:0000256" key="1">
    <source>
        <dbReference type="SAM" id="Phobius"/>
    </source>
</evidence>
<reference evidence="2" key="1">
    <citation type="journal article" date="2013" name="Lancet">
        <title>First case of E anophelis outbreak in an intensive-care unit.</title>
        <authorList>
            <person name="Teo J."/>
            <person name="Tan S.Y."/>
            <person name="Tay M."/>
            <person name="Ding Y."/>
            <person name="Kjelleberg S."/>
            <person name="Givskov M."/>
            <person name="Lin R.T."/>
            <person name="Yang L."/>
        </authorList>
    </citation>
    <scope>NUCLEOTIDE SEQUENCE [LARGE SCALE GENOMIC DNA]</scope>
    <source>
        <strain evidence="2">NUHP1</strain>
    </source>
</reference>
<keyword evidence="1" id="KW-0812">Transmembrane</keyword>
<dbReference type="Proteomes" id="UP000028933">
    <property type="component" value="Chromosome"/>
</dbReference>
<dbReference type="RefSeq" id="WP_009086299.1">
    <property type="nucleotide sequence ID" value="NZ_CP007547.1"/>
</dbReference>
<accession>A0A077ELP8</accession>
<keyword evidence="1" id="KW-0472">Membrane</keyword>
<sequence>MQNDFDIDQLKNAWQKQETGPKYQDSEILEILNKKSRNYVKFIFWVSVAEFALFLILNISAWLRHENGDAYFTQLSQLGIQINENVKATFHNIYFVFKMISLLIILFYVWVFFRKYKKIDVESNLKSFILQIISFKKSVNRFILVNILFLLCFLLLITLFPVIYIQQQHIQISDSKYAGFIVGIIISCIVCVLLILLYYKLIYGILMKKLSRNLQQLKNIENEQ</sequence>
<dbReference type="EMBL" id="CP007547">
    <property type="protein sequence ID" value="AIL47134.1"/>
    <property type="molecule type" value="Genomic_DNA"/>
</dbReference>
<dbReference type="STRING" id="1338011.BD94_3359"/>
<feature type="transmembrane region" description="Helical" evidence="1">
    <location>
        <begin position="42"/>
        <end position="63"/>
    </location>
</feature>
<dbReference type="HOGENOM" id="CLU_106179_0_0_10"/>
<dbReference type="GeneID" id="56684432"/>